<proteinExistence type="inferred from homology"/>
<evidence type="ECO:0000256" key="2">
    <source>
        <dbReference type="ARBA" id="ARBA00011245"/>
    </source>
</evidence>
<evidence type="ECO:0000259" key="6">
    <source>
        <dbReference type="SMART" id="SM00829"/>
    </source>
</evidence>
<dbReference type="InterPro" id="IPR020843">
    <property type="entry name" value="ER"/>
</dbReference>
<dbReference type="Gene3D" id="3.90.180.10">
    <property type="entry name" value="Medium-chain alcohol dehydrogenases, catalytic domain"/>
    <property type="match status" value="1"/>
</dbReference>
<feature type="domain" description="Enoyl reductase (ER)" evidence="6">
    <location>
        <begin position="25"/>
        <end position="363"/>
    </location>
</feature>
<evidence type="ECO:0000313" key="7">
    <source>
        <dbReference type="EMBL" id="KAK4110382.1"/>
    </source>
</evidence>
<protein>
    <submittedName>
        <fullName evidence="7">GroES-like protein</fullName>
    </submittedName>
</protein>
<dbReference type="AlphaFoldDB" id="A0AAN6TAU3"/>
<dbReference type="InterPro" id="IPR047122">
    <property type="entry name" value="Trans-enoyl_RdTase-like"/>
</dbReference>
<dbReference type="RefSeq" id="XP_064667952.1">
    <property type="nucleotide sequence ID" value="XM_064816960.1"/>
</dbReference>
<evidence type="ECO:0000256" key="1">
    <source>
        <dbReference type="ARBA" id="ARBA00008072"/>
    </source>
</evidence>
<dbReference type="Pfam" id="PF00107">
    <property type="entry name" value="ADH_zinc_N"/>
    <property type="match status" value="1"/>
</dbReference>
<dbReference type="GO" id="GO:0000166">
    <property type="term" value="F:nucleotide binding"/>
    <property type="evidence" value="ECO:0007669"/>
    <property type="project" value="UniProtKB-KW"/>
</dbReference>
<keyword evidence="3" id="KW-0547">Nucleotide-binding</keyword>
<comment type="similarity">
    <text evidence="1">Belongs to the zinc-containing alcohol dehydrogenase family.</text>
</comment>
<evidence type="ECO:0000256" key="4">
    <source>
        <dbReference type="ARBA" id="ARBA00022857"/>
    </source>
</evidence>
<dbReference type="CDD" id="cd08249">
    <property type="entry name" value="enoyl_reductase_like"/>
    <property type="match status" value="1"/>
</dbReference>
<reference evidence="7" key="1">
    <citation type="journal article" date="2023" name="Mol. Phylogenet. Evol.">
        <title>Genome-scale phylogeny and comparative genomics of the fungal order Sordariales.</title>
        <authorList>
            <person name="Hensen N."/>
            <person name="Bonometti L."/>
            <person name="Westerberg I."/>
            <person name="Brannstrom I.O."/>
            <person name="Guillou S."/>
            <person name="Cros-Aarteil S."/>
            <person name="Calhoun S."/>
            <person name="Haridas S."/>
            <person name="Kuo A."/>
            <person name="Mondo S."/>
            <person name="Pangilinan J."/>
            <person name="Riley R."/>
            <person name="LaButti K."/>
            <person name="Andreopoulos B."/>
            <person name="Lipzen A."/>
            <person name="Chen C."/>
            <person name="Yan M."/>
            <person name="Daum C."/>
            <person name="Ng V."/>
            <person name="Clum A."/>
            <person name="Steindorff A."/>
            <person name="Ohm R.A."/>
            <person name="Martin F."/>
            <person name="Silar P."/>
            <person name="Natvig D.O."/>
            <person name="Lalanne C."/>
            <person name="Gautier V."/>
            <person name="Ament-Velasquez S.L."/>
            <person name="Kruys A."/>
            <person name="Hutchinson M.I."/>
            <person name="Powell A.J."/>
            <person name="Barry K."/>
            <person name="Miller A.N."/>
            <person name="Grigoriev I.V."/>
            <person name="Debuchy R."/>
            <person name="Gladieux P."/>
            <person name="Hiltunen Thoren M."/>
            <person name="Johannesson H."/>
        </authorList>
    </citation>
    <scope>NUCLEOTIDE SEQUENCE</scope>
    <source>
        <strain evidence="7">CBS 508.74</strain>
    </source>
</reference>
<dbReference type="SUPFAM" id="SSF51735">
    <property type="entry name" value="NAD(P)-binding Rossmann-fold domains"/>
    <property type="match status" value="1"/>
</dbReference>
<reference evidence="7" key="2">
    <citation type="submission" date="2023-05" db="EMBL/GenBank/DDBJ databases">
        <authorList>
            <consortium name="Lawrence Berkeley National Laboratory"/>
            <person name="Steindorff A."/>
            <person name="Hensen N."/>
            <person name="Bonometti L."/>
            <person name="Westerberg I."/>
            <person name="Brannstrom I.O."/>
            <person name="Guillou S."/>
            <person name="Cros-Aarteil S."/>
            <person name="Calhoun S."/>
            <person name="Haridas S."/>
            <person name="Kuo A."/>
            <person name="Mondo S."/>
            <person name="Pangilinan J."/>
            <person name="Riley R."/>
            <person name="Labutti K."/>
            <person name="Andreopoulos B."/>
            <person name="Lipzen A."/>
            <person name="Chen C."/>
            <person name="Yanf M."/>
            <person name="Daum C."/>
            <person name="Ng V."/>
            <person name="Clum A."/>
            <person name="Ohm R."/>
            <person name="Martin F."/>
            <person name="Silar P."/>
            <person name="Natvig D."/>
            <person name="Lalanne C."/>
            <person name="Gautier V."/>
            <person name="Ament-Velasquez S.L."/>
            <person name="Kruys A."/>
            <person name="Hutchinson M.I."/>
            <person name="Powell A.J."/>
            <person name="Barry K."/>
            <person name="Miller A.N."/>
            <person name="Grigoriev I.V."/>
            <person name="Debuchy R."/>
            <person name="Gladieux P."/>
            <person name="Thoren M.H."/>
            <person name="Johannesson H."/>
        </authorList>
    </citation>
    <scope>NUCLEOTIDE SEQUENCE</scope>
    <source>
        <strain evidence="7">CBS 508.74</strain>
    </source>
</reference>
<dbReference type="PANTHER" id="PTHR45348:SF1">
    <property type="entry name" value="TRANS-ENOYL REDUCTASE STHE"/>
    <property type="match status" value="1"/>
</dbReference>
<keyword evidence="4" id="KW-0521">NADP</keyword>
<keyword evidence="5" id="KW-0560">Oxidoreductase</keyword>
<organism evidence="7 8">
    <name type="scientific">Canariomyces notabilis</name>
    <dbReference type="NCBI Taxonomy" id="2074819"/>
    <lineage>
        <taxon>Eukaryota</taxon>
        <taxon>Fungi</taxon>
        <taxon>Dikarya</taxon>
        <taxon>Ascomycota</taxon>
        <taxon>Pezizomycotina</taxon>
        <taxon>Sordariomycetes</taxon>
        <taxon>Sordariomycetidae</taxon>
        <taxon>Sordariales</taxon>
        <taxon>Chaetomiaceae</taxon>
        <taxon>Canariomyces</taxon>
    </lineage>
</organism>
<dbReference type="InterPro" id="IPR013154">
    <property type="entry name" value="ADH-like_N"/>
</dbReference>
<dbReference type="InterPro" id="IPR013149">
    <property type="entry name" value="ADH-like_C"/>
</dbReference>
<dbReference type="InterPro" id="IPR036291">
    <property type="entry name" value="NAD(P)-bd_dom_sf"/>
</dbReference>
<sequence>MEPRQLQTAILQSPQHTLKYGLEVEDDELPVVVSHTVPKPAISSAYHVVVRVLAVALNPIDYKMLAHFPAAGNMAGCDFCGIVVERGTNAVHDVGTRVCGATFPYSCGAFAEFLTADSRLLLRVPDTWSDSGGAALGQVGWGTASLALSDPEALGLTGLPSAPAGEGEPVLVYGAATATGTMACQLLALSGYKPIGICSTQSAPLAAEFGAVSTAEYTSPSCVETVRALAGVPLRHALDCITNADSVATCFAALARTGGRYVCLESLPESWRTRRAVRVKEVMGYEGHGNPVQVGTGLTAYSRPANPTLFALCCNWTVEMQKLLDMGKIKHHPVKELDGRWDGIRKGLSMLKRGEVRGHKLVVRIAVS</sequence>
<dbReference type="GO" id="GO:0016651">
    <property type="term" value="F:oxidoreductase activity, acting on NAD(P)H"/>
    <property type="evidence" value="ECO:0007669"/>
    <property type="project" value="InterPro"/>
</dbReference>
<dbReference type="GeneID" id="89941085"/>
<evidence type="ECO:0000313" key="8">
    <source>
        <dbReference type="Proteomes" id="UP001302812"/>
    </source>
</evidence>
<dbReference type="InterPro" id="IPR011032">
    <property type="entry name" value="GroES-like_sf"/>
</dbReference>
<dbReference type="EMBL" id="MU853351">
    <property type="protein sequence ID" value="KAK4110382.1"/>
    <property type="molecule type" value="Genomic_DNA"/>
</dbReference>
<dbReference type="Pfam" id="PF08240">
    <property type="entry name" value="ADH_N"/>
    <property type="match status" value="1"/>
</dbReference>
<comment type="subunit">
    <text evidence="2">Monomer.</text>
</comment>
<gene>
    <name evidence="7" type="ORF">N656DRAFT_791270</name>
</gene>
<dbReference type="SUPFAM" id="SSF50129">
    <property type="entry name" value="GroES-like"/>
    <property type="match status" value="1"/>
</dbReference>
<comment type="caution">
    <text evidence="7">The sequence shown here is derived from an EMBL/GenBank/DDBJ whole genome shotgun (WGS) entry which is preliminary data.</text>
</comment>
<name>A0AAN6TAU3_9PEZI</name>
<dbReference type="Gene3D" id="3.40.50.720">
    <property type="entry name" value="NAD(P)-binding Rossmann-like Domain"/>
    <property type="match status" value="1"/>
</dbReference>
<evidence type="ECO:0000256" key="3">
    <source>
        <dbReference type="ARBA" id="ARBA00022741"/>
    </source>
</evidence>
<accession>A0AAN6TAU3</accession>
<keyword evidence="8" id="KW-1185">Reference proteome</keyword>
<dbReference type="Proteomes" id="UP001302812">
    <property type="component" value="Unassembled WGS sequence"/>
</dbReference>
<evidence type="ECO:0000256" key="5">
    <source>
        <dbReference type="ARBA" id="ARBA00023002"/>
    </source>
</evidence>
<dbReference type="PANTHER" id="PTHR45348">
    <property type="entry name" value="HYPOTHETICAL OXIDOREDUCTASE (EUROFUNG)"/>
    <property type="match status" value="1"/>
</dbReference>
<dbReference type="SMART" id="SM00829">
    <property type="entry name" value="PKS_ER"/>
    <property type="match status" value="1"/>
</dbReference>